<accession>A0ACC0AT53</accession>
<sequence length="262" mass="29598">MARGKKSVNSRSNKNGRGASKGASFAKTFLSAKGKFSANVPVSLQHNAPTKRVAFDLGNQTIVNESQTNLRDEINHVGADISALNLPFPAPFTLPVMLSLHLLQLQLLLHEIRAKHLCGLKEKRPYPDWTKVPKEISDIYVSGRRSIYGNCHYKEEVKKEMEQLAKETQEGEQPPTINYANIWLRVSPPKKRKMVYGMESLSKNFLDYSTNKVWRSQYKSSWSVHGRSQDTKEVNERLLAKVASLTKEVKELIGLDSSENDD</sequence>
<dbReference type="Proteomes" id="UP001060085">
    <property type="component" value="Linkage Group LG05"/>
</dbReference>
<keyword evidence="2" id="KW-1185">Reference proteome</keyword>
<comment type="caution">
    <text evidence="1">The sequence shown here is derived from an EMBL/GenBank/DDBJ whole genome shotgun (WGS) entry which is preliminary data.</text>
</comment>
<name>A0ACC0AT53_CATRO</name>
<dbReference type="EMBL" id="CM044705">
    <property type="protein sequence ID" value="KAI5664197.1"/>
    <property type="molecule type" value="Genomic_DNA"/>
</dbReference>
<protein>
    <submittedName>
        <fullName evidence="1">Uncharacterized protein</fullName>
    </submittedName>
</protein>
<reference evidence="2" key="1">
    <citation type="journal article" date="2023" name="Nat. Plants">
        <title>Single-cell RNA sequencing provides a high-resolution roadmap for understanding the multicellular compartmentation of specialized metabolism.</title>
        <authorList>
            <person name="Sun S."/>
            <person name="Shen X."/>
            <person name="Li Y."/>
            <person name="Li Y."/>
            <person name="Wang S."/>
            <person name="Li R."/>
            <person name="Zhang H."/>
            <person name="Shen G."/>
            <person name="Guo B."/>
            <person name="Wei J."/>
            <person name="Xu J."/>
            <person name="St-Pierre B."/>
            <person name="Chen S."/>
            <person name="Sun C."/>
        </authorList>
    </citation>
    <scope>NUCLEOTIDE SEQUENCE [LARGE SCALE GENOMIC DNA]</scope>
</reference>
<evidence type="ECO:0000313" key="1">
    <source>
        <dbReference type="EMBL" id="KAI5664197.1"/>
    </source>
</evidence>
<evidence type="ECO:0000313" key="2">
    <source>
        <dbReference type="Proteomes" id="UP001060085"/>
    </source>
</evidence>
<organism evidence="1 2">
    <name type="scientific">Catharanthus roseus</name>
    <name type="common">Madagascar periwinkle</name>
    <name type="synonym">Vinca rosea</name>
    <dbReference type="NCBI Taxonomy" id="4058"/>
    <lineage>
        <taxon>Eukaryota</taxon>
        <taxon>Viridiplantae</taxon>
        <taxon>Streptophyta</taxon>
        <taxon>Embryophyta</taxon>
        <taxon>Tracheophyta</taxon>
        <taxon>Spermatophyta</taxon>
        <taxon>Magnoliopsida</taxon>
        <taxon>eudicotyledons</taxon>
        <taxon>Gunneridae</taxon>
        <taxon>Pentapetalae</taxon>
        <taxon>asterids</taxon>
        <taxon>lamiids</taxon>
        <taxon>Gentianales</taxon>
        <taxon>Apocynaceae</taxon>
        <taxon>Rauvolfioideae</taxon>
        <taxon>Vinceae</taxon>
        <taxon>Catharanthinae</taxon>
        <taxon>Catharanthus</taxon>
    </lineage>
</organism>
<proteinExistence type="predicted"/>
<gene>
    <name evidence="1" type="ORF">M9H77_23520</name>
</gene>